<comment type="caution">
    <text evidence="2">The sequence shown here is derived from an EMBL/GenBank/DDBJ whole genome shotgun (WGS) entry which is preliminary data.</text>
</comment>
<dbReference type="EMBL" id="CAXAMN010017991">
    <property type="protein sequence ID" value="CAK9051615.1"/>
    <property type="molecule type" value="Genomic_DNA"/>
</dbReference>
<evidence type="ECO:0000256" key="1">
    <source>
        <dbReference type="SAM" id="MobiDB-lite"/>
    </source>
</evidence>
<accession>A0ABP0MJF7</accession>
<proteinExistence type="predicted"/>
<name>A0ABP0MJF7_9DINO</name>
<keyword evidence="3" id="KW-1185">Reference proteome</keyword>
<evidence type="ECO:0000313" key="2">
    <source>
        <dbReference type="EMBL" id="CAK9051615.1"/>
    </source>
</evidence>
<sequence length="434" mass="50371">MATPCRVEEWFQQVPHLIWEEGWEPLMDSSRSSLWRCDCPWGGELLRIRVEVYVDNVPENFSYLLVRPEIRAWFGRGNYQLDDLQMLKHQAPGEAQLQQFHSWGLGSFCSSFLEASDDVSMRQQSSWRISWQRISRDFPAEGDCSLSFSGESSGLLLCRPSSQRAGNSRYELYGFFHVSQEQYDSWSSLHLRLLLDSATRTAQWFVNRPGIDELRALDKDFYSVLTVQSCRRGLPLLPMAVEETESAQCAMGSRDWVTIDDGQELNLDRWMRFEPGKYGQDKFYLSQYIRLFLANLNIHSHFPVYNSLDGCKLASFQCVVRRDEWNSVRDRFYKAFLMQKKAYRRANGGSTAPSLQEDVKPRFLQVERSELRAQTLQRLHLPEEQQGKHKVVVRRTFLDVDDPISPASETDGPSQRSNRRHRTTSILHVRACGA</sequence>
<organism evidence="2 3">
    <name type="scientific">Durusdinium trenchii</name>
    <dbReference type="NCBI Taxonomy" id="1381693"/>
    <lineage>
        <taxon>Eukaryota</taxon>
        <taxon>Sar</taxon>
        <taxon>Alveolata</taxon>
        <taxon>Dinophyceae</taxon>
        <taxon>Suessiales</taxon>
        <taxon>Symbiodiniaceae</taxon>
        <taxon>Durusdinium</taxon>
    </lineage>
</organism>
<feature type="compositionally biased region" description="Polar residues" evidence="1">
    <location>
        <begin position="407"/>
        <end position="416"/>
    </location>
</feature>
<protein>
    <submittedName>
        <fullName evidence="2">Uncharacterized protein</fullName>
    </submittedName>
</protein>
<evidence type="ECO:0000313" key="3">
    <source>
        <dbReference type="Proteomes" id="UP001642484"/>
    </source>
</evidence>
<dbReference type="Proteomes" id="UP001642484">
    <property type="component" value="Unassembled WGS sequence"/>
</dbReference>
<gene>
    <name evidence="2" type="ORF">CCMP2556_LOCUS26159</name>
</gene>
<feature type="region of interest" description="Disordered" evidence="1">
    <location>
        <begin position="402"/>
        <end position="424"/>
    </location>
</feature>
<reference evidence="2 3" key="1">
    <citation type="submission" date="2024-02" db="EMBL/GenBank/DDBJ databases">
        <authorList>
            <person name="Chen Y."/>
            <person name="Shah S."/>
            <person name="Dougan E. K."/>
            <person name="Thang M."/>
            <person name="Chan C."/>
        </authorList>
    </citation>
    <scope>NUCLEOTIDE SEQUENCE [LARGE SCALE GENOMIC DNA]</scope>
</reference>